<reference evidence="1" key="1">
    <citation type="journal article" date="2015" name="Nature">
        <title>Complex archaea that bridge the gap between prokaryotes and eukaryotes.</title>
        <authorList>
            <person name="Spang A."/>
            <person name="Saw J.H."/>
            <person name="Jorgensen S.L."/>
            <person name="Zaremba-Niedzwiedzka K."/>
            <person name="Martijn J."/>
            <person name="Lind A.E."/>
            <person name="van Eijk R."/>
            <person name="Schleper C."/>
            <person name="Guy L."/>
            <person name="Ettema T.J."/>
        </authorList>
    </citation>
    <scope>NUCLEOTIDE SEQUENCE</scope>
</reference>
<dbReference type="AlphaFoldDB" id="A0A0F8XX83"/>
<gene>
    <name evidence="1" type="ORF">LCGC14_2890990</name>
</gene>
<sequence length="60" mass="6939">MKIQDRIKALPDVEDVYWDSRQNRLVVYYSGSLDRIKILVAQAIEKAGLLRAVDKITYIS</sequence>
<accession>A0A0F8XX83</accession>
<comment type="caution">
    <text evidence="1">The sequence shown here is derived from an EMBL/GenBank/DDBJ whole genome shotgun (WGS) entry which is preliminary data.</text>
</comment>
<name>A0A0F8XX83_9ZZZZ</name>
<evidence type="ECO:0008006" key="2">
    <source>
        <dbReference type="Google" id="ProtNLM"/>
    </source>
</evidence>
<proteinExistence type="predicted"/>
<dbReference type="EMBL" id="LAZR01056655">
    <property type="protein sequence ID" value="KKK73722.1"/>
    <property type="molecule type" value="Genomic_DNA"/>
</dbReference>
<organism evidence="1">
    <name type="scientific">marine sediment metagenome</name>
    <dbReference type="NCBI Taxonomy" id="412755"/>
    <lineage>
        <taxon>unclassified sequences</taxon>
        <taxon>metagenomes</taxon>
        <taxon>ecological metagenomes</taxon>
    </lineage>
</organism>
<evidence type="ECO:0000313" key="1">
    <source>
        <dbReference type="EMBL" id="KKK73722.1"/>
    </source>
</evidence>
<protein>
    <recommendedName>
        <fullName evidence="2">BON domain-containing protein</fullName>
    </recommendedName>
</protein>